<gene>
    <name evidence="2" type="ORF">E2C01_050630</name>
</gene>
<dbReference type="AlphaFoldDB" id="A0A5B7GGW8"/>
<keyword evidence="3" id="KW-1185">Reference proteome</keyword>
<dbReference type="Proteomes" id="UP000324222">
    <property type="component" value="Unassembled WGS sequence"/>
</dbReference>
<evidence type="ECO:0000313" key="2">
    <source>
        <dbReference type="EMBL" id="MPC56665.1"/>
    </source>
</evidence>
<evidence type="ECO:0000313" key="3">
    <source>
        <dbReference type="Proteomes" id="UP000324222"/>
    </source>
</evidence>
<comment type="caution">
    <text evidence="2">The sequence shown here is derived from an EMBL/GenBank/DDBJ whole genome shotgun (WGS) entry which is preliminary data.</text>
</comment>
<reference evidence="2 3" key="1">
    <citation type="submission" date="2019-05" db="EMBL/GenBank/DDBJ databases">
        <title>Another draft genome of Portunus trituberculatus and its Hox gene families provides insights of decapod evolution.</title>
        <authorList>
            <person name="Jeong J.-H."/>
            <person name="Song I."/>
            <person name="Kim S."/>
            <person name="Choi T."/>
            <person name="Kim D."/>
            <person name="Ryu S."/>
            <person name="Kim W."/>
        </authorList>
    </citation>
    <scope>NUCLEOTIDE SEQUENCE [LARGE SCALE GENOMIC DNA]</scope>
    <source>
        <tissue evidence="2">Muscle</tissue>
    </source>
</reference>
<organism evidence="2 3">
    <name type="scientific">Portunus trituberculatus</name>
    <name type="common">Swimming crab</name>
    <name type="synonym">Neptunus trituberculatus</name>
    <dbReference type="NCBI Taxonomy" id="210409"/>
    <lineage>
        <taxon>Eukaryota</taxon>
        <taxon>Metazoa</taxon>
        <taxon>Ecdysozoa</taxon>
        <taxon>Arthropoda</taxon>
        <taxon>Crustacea</taxon>
        <taxon>Multicrustacea</taxon>
        <taxon>Malacostraca</taxon>
        <taxon>Eumalacostraca</taxon>
        <taxon>Eucarida</taxon>
        <taxon>Decapoda</taxon>
        <taxon>Pleocyemata</taxon>
        <taxon>Brachyura</taxon>
        <taxon>Eubrachyura</taxon>
        <taxon>Portunoidea</taxon>
        <taxon>Portunidae</taxon>
        <taxon>Portuninae</taxon>
        <taxon>Portunus</taxon>
    </lineage>
</organism>
<feature type="region of interest" description="Disordered" evidence="1">
    <location>
        <begin position="1"/>
        <end position="79"/>
    </location>
</feature>
<proteinExistence type="predicted"/>
<feature type="compositionally biased region" description="Basic and acidic residues" evidence="1">
    <location>
        <begin position="16"/>
        <end position="56"/>
    </location>
</feature>
<dbReference type="EMBL" id="VSRR010014138">
    <property type="protein sequence ID" value="MPC56665.1"/>
    <property type="molecule type" value="Genomic_DNA"/>
</dbReference>
<name>A0A5B7GGW8_PORTR</name>
<accession>A0A5B7GGW8</accession>
<evidence type="ECO:0000256" key="1">
    <source>
        <dbReference type="SAM" id="MobiDB-lite"/>
    </source>
</evidence>
<sequence>MEEIQHRSLTDGGEGGEGRRRGGKEDGGEGHIEEVRGHEDYRYGRRWGDKRREKEVNPLQQYYPPPLPSSRGNYCYLPH</sequence>
<protein>
    <submittedName>
        <fullName evidence="2">Uncharacterized protein</fullName>
    </submittedName>
</protein>